<evidence type="ECO:0000256" key="2">
    <source>
        <dbReference type="ARBA" id="ARBA00023015"/>
    </source>
</evidence>
<dbReference type="PROSITE" id="PS51755">
    <property type="entry name" value="OMPR_PHOB"/>
    <property type="match status" value="1"/>
</dbReference>
<feature type="DNA-binding region" description="OmpR/PhoB-type" evidence="6">
    <location>
        <begin position="1"/>
        <end position="90"/>
    </location>
</feature>
<dbReference type="PROSITE" id="PS50005">
    <property type="entry name" value="TPR"/>
    <property type="match status" value="1"/>
</dbReference>
<dbReference type="Gene3D" id="1.25.40.10">
    <property type="entry name" value="Tetratricopeptide repeat domain"/>
    <property type="match status" value="3"/>
</dbReference>
<dbReference type="GO" id="GO:0000160">
    <property type="term" value="P:phosphorelay signal transduction system"/>
    <property type="evidence" value="ECO:0007669"/>
    <property type="project" value="InterPro"/>
</dbReference>
<dbReference type="Pfam" id="PF13424">
    <property type="entry name" value="TPR_12"/>
    <property type="match status" value="1"/>
</dbReference>
<dbReference type="InterPro" id="IPR016032">
    <property type="entry name" value="Sig_transdc_resp-reg_C-effctor"/>
</dbReference>
<dbReference type="OrthoDB" id="4326794at2"/>
<dbReference type="Pfam" id="PF00486">
    <property type="entry name" value="Trans_reg_C"/>
    <property type="match status" value="1"/>
</dbReference>
<gene>
    <name evidence="8" type="ORF">FB561_6478</name>
</gene>
<feature type="domain" description="OmpR/PhoB-type" evidence="7">
    <location>
        <begin position="1"/>
        <end position="90"/>
    </location>
</feature>
<sequence>MRFQVLGPVQVVKGEEVAGPVSDLRRTLLACLLVRANRSVGIDSLAEALWATGRPQRPANSLQVHVSRLRQVLDRPDRLRGVPGGYQLAVGPAEFDAFTFADRQAAARSAVEAGDLRGAVTGFRDALALWRGAPYADVDEAQLVGPEARRLSEARMVAYEELYDAELALGRAREIVPELTELVSAYPLRERIVGRLMLALYRSGRQSRAEVTYRAVRQRLARELRTEPGRELRELFEAIRAEDPSLDAPAPEPVRVVSAAPPKPAQLPPPPGAFFGREQEQSDLDEAVLADGPGSLVVLTGMAGVGKTGLALHYAHQVADRYGDGQLYVDLRGHASGPALDPLEALGQLLRGLGTERVPETVTDATAAYRSQLAGRKFLVLLDNAGTNEQVRPLLPAAAGCLTLVTSRNRLSGLVAREGAERISLGTLDADTARALLIRLVGEQRITAEPDSVAELIEVCAGLPLALRIAAAQLADEPHRTVADYLAELRDQRLTVLALEDDEQSAVGTAFDLSYRHLVPGARRLFRLAGLIPGPDFTIDAIAALTGTTVEEARAGLRVLVNAHLLEDLSAGRYRFHDLLKDYAKQRALTEEPEAERADALNRLYTWYYRGRGAAADLLISWRLEPPCPPLPEVPAVGFDGAGEAVAWLHAEFDNIVAAIRACAVDGPVHWCWHLAVGVVSDMERRGHLNDVLSVLEVVVDAARAAGDQQAIALSLGELQQLDTSAGRPISPERIAEMIAAGEGSGAAAIEGYALYVAGVVQHRNGDSAAGFDSLTKALATQERAGDTTGQALTLLHLGNALFLQGQLSAAVRAYERMVELADDLPSLALAGLMNVSHGRITLGRLDGLDELLARGEQLVEQLHDDARRCAFGYVRGSWYRDTGRLAEALDLLTRSGRRSDELSLPRLQSHTHNELGFCHLAAGDHARARAEFELAAELAGSELLQEYRTHAIRGLAHVDLAEGRLDAAEANARTAIELADGVDRMHEGEALVVLARVLLELGRPEAAIEAGEQALAIQRETEFFLGTARAHHVLGEARADEAHLRKALSMFEEFGSPEAAAVRDSLTTVPVPDGVRMTSKG</sequence>
<evidence type="ECO:0000256" key="6">
    <source>
        <dbReference type="PROSITE-ProRule" id="PRU01091"/>
    </source>
</evidence>
<dbReference type="GO" id="GO:0003677">
    <property type="term" value="F:DNA binding"/>
    <property type="evidence" value="ECO:0007669"/>
    <property type="project" value="UniProtKB-UniRule"/>
</dbReference>
<dbReference type="InterPro" id="IPR019734">
    <property type="entry name" value="TPR_rpt"/>
</dbReference>
<dbReference type="GO" id="GO:0043531">
    <property type="term" value="F:ADP binding"/>
    <property type="evidence" value="ECO:0007669"/>
    <property type="project" value="InterPro"/>
</dbReference>
<dbReference type="PRINTS" id="PR00364">
    <property type="entry name" value="DISEASERSIST"/>
</dbReference>
<dbReference type="EMBL" id="VIVK01000002">
    <property type="protein sequence ID" value="TWD75042.1"/>
    <property type="molecule type" value="Genomic_DNA"/>
</dbReference>
<dbReference type="SUPFAM" id="SSF52540">
    <property type="entry name" value="P-loop containing nucleoside triphosphate hydrolases"/>
    <property type="match status" value="1"/>
</dbReference>
<dbReference type="Pfam" id="PF03704">
    <property type="entry name" value="BTAD"/>
    <property type="match status" value="1"/>
</dbReference>
<dbReference type="CDD" id="cd15831">
    <property type="entry name" value="BTAD"/>
    <property type="match status" value="1"/>
</dbReference>
<keyword evidence="2" id="KW-0805">Transcription regulation</keyword>
<protein>
    <submittedName>
        <fullName evidence="8">DNA-binding SARP family transcriptional activator</fullName>
    </submittedName>
</protein>
<dbReference type="GO" id="GO:0006355">
    <property type="term" value="P:regulation of DNA-templated transcription"/>
    <property type="evidence" value="ECO:0007669"/>
    <property type="project" value="InterPro"/>
</dbReference>
<comment type="caution">
    <text evidence="8">The sequence shown here is derived from an EMBL/GenBank/DDBJ whole genome shotgun (WGS) entry which is preliminary data.</text>
</comment>
<dbReference type="SMART" id="SM00862">
    <property type="entry name" value="Trans_reg_C"/>
    <property type="match status" value="1"/>
</dbReference>
<keyword evidence="4" id="KW-0804">Transcription</keyword>
<dbReference type="InterPro" id="IPR027417">
    <property type="entry name" value="P-loop_NTPase"/>
</dbReference>
<dbReference type="SMART" id="SM00028">
    <property type="entry name" value="TPR"/>
    <property type="match status" value="5"/>
</dbReference>
<dbReference type="Gene3D" id="3.40.50.300">
    <property type="entry name" value="P-loop containing nucleotide triphosphate hydrolases"/>
    <property type="match status" value="1"/>
</dbReference>
<reference evidence="8 9" key="1">
    <citation type="submission" date="2019-06" db="EMBL/GenBank/DDBJ databases">
        <title>Sequencing the genomes of 1000 actinobacteria strains.</title>
        <authorList>
            <person name="Klenk H.-P."/>
        </authorList>
    </citation>
    <scope>NUCLEOTIDE SEQUENCE [LARGE SCALE GENOMIC DNA]</scope>
    <source>
        <strain evidence="8 9">DSM 24683</strain>
    </source>
</reference>
<keyword evidence="3 6" id="KW-0238">DNA-binding</keyword>
<dbReference type="InterPro" id="IPR001867">
    <property type="entry name" value="OmpR/PhoB-type_DNA-bd"/>
</dbReference>
<accession>A0A561B8M2</accession>
<dbReference type="Gene3D" id="1.10.10.10">
    <property type="entry name" value="Winged helix-like DNA-binding domain superfamily/Winged helix DNA-binding domain"/>
    <property type="match status" value="1"/>
</dbReference>
<evidence type="ECO:0000256" key="5">
    <source>
        <dbReference type="PROSITE-ProRule" id="PRU00339"/>
    </source>
</evidence>
<dbReference type="RefSeq" id="WP_145813789.1">
    <property type="nucleotide sequence ID" value="NZ_VIVK01000002.1"/>
</dbReference>
<dbReference type="PANTHER" id="PTHR35807">
    <property type="entry name" value="TRANSCRIPTIONAL REGULATOR REDD-RELATED"/>
    <property type="match status" value="1"/>
</dbReference>
<keyword evidence="5" id="KW-0802">TPR repeat</keyword>
<proteinExistence type="inferred from homology"/>
<evidence type="ECO:0000256" key="4">
    <source>
        <dbReference type="ARBA" id="ARBA00023163"/>
    </source>
</evidence>
<feature type="repeat" description="TPR" evidence="5">
    <location>
        <begin position="792"/>
        <end position="825"/>
    </location>
</feature>
<dbReference type="Proteomes" id="UP000318380">
    <property type="component" value="Unassembled WGS sequence"/>
</dbReference>
<organism evidence="8 9">
    <name type="scientific">Kribbella amoyensis</name>
    <dbReference type="NCBI Taxonomy" id="996641"/>
    <lineage>
        <taxon>Bacteria</taxon>
        <taxon>Bacillati</taxon>
        <taxon>Actinomycetota</taxon>
        <taxon>Actinomycetes</taxon>
        <taxon>Propionibacteriales</taxon>
        <taxon>Kribbellaceae</taxon>
        <taxon>Kribbella</taxon>
    </lineage>
</organism>
<dbReference type="InterPro" id="IPR005158">
    <property type="entry name" value="BTAD"/>
</dbReference>
<evidence type="ECO:0000256" key="1">
    <source>
        <dbReference type="ARBA" id="ARBA00005820"/>
    </source>
</evidence>
<dbReference type="InterPro" id="IPR011990">
    <property type="entry name" value="TPR-like_helical_dom_sf"/>
</dbReference>
<dbReference type="InterPro" id="IPR036388">
    <property type="entry name" value="WH-like_DNA-bd_sf"/>
</dbReference>
<evidence type="ECO:0000256" key="3">
    <source>
        <dbReference type="ARBA" id="ARBA00023125"/>
    </source>
</evidence>
<dbReference type="SUPFAM" id="SSF46894">
    <property type="entry name" value="C-terminal effector domain of the bipartite response regulators"/>
    <property type="match status" value="1"/>
</dbReference>
<dbReference type="InterPro" id="IPR051677">
    <property type="entry name" value="AfsR-DnrI-RedD_regulator"/>
</dbReference>
<comment type="similarity">
    <text evidence="1">Belongs to the AfsR/DnrI/RedD regulatory family.</text>
</comment>
<evidence type="ECO:0000313" key="8">
    <source>
        <dbReference type="EMBL" id="TWD75042.1"/>
    </source>
</evidence>
<evidence type="ECO:0000259" key="7">
    <source>
        <dbReference type="PROSITE" id="PS51755"/>
    </source>
</evidence>
<dbReference type="AlphaFoldDB" id="A0A561B8M2"/>
<dbReference type="PANTHER" id="PTHR35807:SF1">
    <property type="entry name" value="TRANSCRIPTIONAL REGULATOR REDD"/>
    <property type="match status" value="1"/>
</dbReference>
<keyword evidence="9" id="KW-1185">Reference proteome</keyword>
<name>A0A561B8M2_9ACTN</name>
<evidence type="ECO:0000313" key="9">
    <source>
        <dbReference type="Proteomes" id="UP000318380"/>
    </source>
</evidence>
<dbReference type="SMART" id="SM01043">
    <property type="entry name" value="BTAD"/>
    <property type="match status" value="1"/>
</dbReference>
<dbReference type="SUPFAM" id="SSF48452">
    <property type="entry name" value="TPR-like"/>
    <property type="match status" value="3"/>
</dbReference>